<gene>
    <name evidence="1" type="ORF">METZ01_LOCUS220716</name>
</gene>
<organism evidence="1">
    <name type="scientific">marine metagenome</name>
    <dbReference type="NCBI Taxonomy" id="408172"/>
    <lineage>
        <taxon>unclassified sequences</taxon>
        <taxon>metagenomes</taxon>
        <taxon>ecological metagenomes</taxon>
    </lineage>
</organism>
<dbReference type="EMBL" id="UINC01052482">
    <property type="protein sequence ID" value="SVB67862.1"/>
    <property type="molecule type" value="Genomic_DNA"/>
</dbReference>
<dbReference type="AlphaFoldDB" id="A0A382FZ16"/>
<reference evidence="1" key="1">
    <citation type="submission" date="2018-05" db="EMBL/GenBank/DDBJ databases">
        <authorList>
            <person name="Lanie J.A."/>
            <person name="Ng W.-L."/>
            <person name="Kazmierczak K.M."/>
            <person name="Andrzejewski T.M."/>
            <person name="Davidsen T.M."/>
            <person name="Wayne K.J."/>
            <person name="Tettelin H."/>
            <person name="Glass J.I."/>
            <person name="Rusch D."/>
            <person name="Podicherti R."/>
            <person name="Tsui H.-C.T."/>
            <person name="Winkler M.E."/>
        </authorList>
    </citation>
    <scope>NUCLEOTIDE SEQUENCE</scope>
</reference>
<sequence length="48" mass="5367">KARLVNARVSTFGEKAEDIFLLHDRDGGEIRSKTQKDCLAAKIRQALP</sequence>
<proteinExistence type="predicted"/>
<evidence type="ECO:0000313" key="1">
    <source>
        <dbReference type="EMBL" id="SVB67862.1"/>
    </source>
</evidence>
<accession>A0A382FZ16</accession>
<protein>
    <submittedName>
        <fullName evidence="1">Uncharacterized protein</fullName>
    </submittedName>
</protein>
<name>A0A382FZ16_9ZZZZ</name>
<feature type="non-terminal residue" evidence="1">
    <location>
        <position position="1"/>
    </location>
</feature>